<reference evidence="1 2" key="1">
    <citation type="journal article" date="2023" name="Science">
        <title>Complex scaffold remodeling in plant triterpene biosynthesis.</title>
        <authorList>
            <person name="De La Pena R."/>
            <person name="Hodgson H."/>
            <person name="Liu J.C."/>
            <person name="Stephenson M.J."/>
            <person name="Martin A.C."/>
            <person name="Owen C."/>
            <person name="Harkess A."/>
            <person name="Leebens-Mack J."/>
            <person name="Jimenez L.E."/>
            <person name="Osbourn A."/>
            <person name="Sattely E.S."/>
        </authorList>
    </citation>
    <scope>NUCLEOTIDE SEQUENCE [LARGE SCALE GENOMIC DNA]</scope>
    <source>
        <strain evidence="2">cv. JPN11</strain>
        <tissue evidence="1">Leaf</tissue>
    </source>
</reference>
<protein>
    <submittedName>
        <fullName evidence="1">2-oxoglutarate (2OG) and Fe(II)-dependent oxygenase superfamily protein</fullName>
    </submittedName>
</protein>
<accession>A0ACC1XQR1</accession>
<comment type="caution">
    <text evidence="1">The sequence shown here is derived from an EMBL/GenBank/DDBJ whole genome shotgun (WGS) entry which is preliminary data.</text>
</comment>
<dbReference type="Proteomes" id="UP001164539">
    <property type="component" value="Chromosome 8"/>
</dbReference>
<name>A0ACC1XQR1_MELAZ</name>
<gene>
    <name evidence="1" type="ORF">OWV82_015872</name>
</gene>
<sequence>MADHLNADDTKAEVRNLHCIDLSDPDIKQSAALIKQACSENGMFYVINHGISNEVMDEAFAKSKKFFEIPESERMKLLFNDNQRGYQPPVRMSYYYIETYTIGVRAHGHDPTNIWPPTDVLPGWKEAMERYKRDAFNVGKVVARLVALALGLDIDYFNQPKMLGETTACLCSVLHYGDPGNDSSMLDIGAVGHTDVGLFTLVATDGISGLDVCRDSDAKPQAWDYVLPNKRALIVNVGNLLQRLSNDTFRCMSHKAGYRGDGCSIEVFLVPCDDCVIEPLPVPKIEA</sequence>
<proteinExistence type="predicted"/>
<evidence type="ECO:0000313" key="1">
    <source>
        <dbReference type="EMBL" id="KAJ4713829.1"/>
    </source>
</evidence>
<organism evidence="1 2">
    <name type="scientific">Melia azedarach</name>
    <name type="common">Chinaberry tree</name>
    <dbReference type="NCBI Taxonomy" id="155640"/>
    <lineage>
        <taxon>Eukaryota</taxon>
        <taxon>Viridiplantae</taxon>
        <taxon>Streptophyta</taxon>
        <taxon>Embryophyta</taxon>
        <taxon>Tracheophyta</taxon>
        <taxon>Spermatophyta</taxon>
        <taxon>Magnoliopsida</taxon>
        <taxon>eudicotyledons</taxon>
        <taxon>Gunneridae</taxon>
        <taxon>Pentapetalae</taxon>
        <taxon>rosids</taxon>
        <taxon>malvids</taxon>
        <taxon>Sapindales</taxon>
        <taxon>Meliaceae</taxon>
        <taxon>Melia</taxon>
    </lineage>
</organism>
<evidence type="ECO:0000313" key="2">
    <source>
        <dbReference type="Proteomes" id="UP001164539"/>
    </source>
</evidence>
<keyword evidence="2" id="KW-1185">Reference proteome</keyword>
<dbReference type="EMBL" id="CM051401">
    <property type="protein sequence ID" value="KAJ4713829.1"/>
    <property type="molecule type" value="Genomic_DNA"/>
</dbReference>